<dbReference type="Gene3D" id="3.80.10.10">
    <property type="entry name" value="Ribonuclease Inhibitor"/>
    <property type="match status" value="1"/>
</dbReference>
<dbReference type="PANTHER" id="PTHR48063">
    <property type="entry name" value="LRR RECEPTOR-LIKE KINASE"/>
    <property type="match status" value="1"/>
</dbReference>
<keyword evidence="11" id="KW-0325">Glycoprotein</keyword>
<accession>A0A8I7BD04</accession>
<dbReference type="Proteomes" id="UP000011116">
    <property type="component" value="Chromosome 7H"/>
</dbReference>
<keyword evidence="7" id="KW-0732">Signal</keyword>
<reference evidence="13" key="2">
    <citation type="submission" date="2020-10" db="EMBL/GenBank/DDBJ databases">
        <authorList>
            <person name="Scholz U."/>
            <person name="Mascher M."/>
            <person name="Fiebig A."/>
        </authorList>
    </citation>
    <scope>NUCLEOTIDE SEQUENCE [LARGE SCALE GENOMIC DNA]</scope>
    <source>
        <strain evidence="13">cv. Morex</strain>
    </source>
</reference>
<keyword evidence="4" id="KW-1003">Cell membrane</keyword>
<sequence length="527" mass="58376">MIISSNWIPPFKLKLAYFPSSKLGPQFPLWLKGQGNISYLDISNADIVDQLPDWFWDVFSNIQYLNISCNQISGWLPSTLEFMSSDAGIIFDLSFNNVTGVLPQLPRHLVELDISRNSLSGPLPQNFGAPFLGDLLLSENSINGTIPIHICELQFLNTLDLAKNALVGQFPLCSEVSEGTQNLNATISALILYENNLSGDLSFLQCCPELTLLDLAHNKFSGELPTWIAKRSVPSLSYLRLRHNMFSGSVPVQLTQLTYLQYLDLAYNKISGSIPHTLANMKAMTQDRGHALENPFHWSYVRPGNSDAYYPSKYADSLQVVAKGQYLDYTSNIIYMVGLDLSCNNLVGEIPVEIASLVNLNNINISHNRLSGKIPDKIGLLGSLESLDLSYNQLCGGIPSSLANMTMLSKLNLSYNNLSGRVPTGNQLQSLIDPASSYMGNDYLCGPPLSRNCSGPEVLTGGDLDKHQDETRYFYLGLAAGFVLGLWLVFIVFLFGKAWRIAFSNFLTSYCTPYKHSWADSSSCHEK</sequence>
<dbReference type="InterPro" id="IPR046956">
    <property type="entry name" value="RLP23-like"/>
</dbReference>
<dbReference type="PRINTS" id="PR00019">
    <property type="entry name" value="LEURICHRPT"/>
</dbReference>
<evidence type="ECO:0000256" key="11">
    <source>
        <dbReference type="ARBA" id="ARBA00023180"/>
    </source>
</evidence>
<evidence type="ECO:0000256" key="5">
    <source>
        <dbReference type="ARBA" id="ARBA00022614"/>
    </source>
</evidence>
<evidence type="ECO:0000256" key="9">
    <source>
        <dbReference type="ARBA" id="ARBA00022989"/>
    </source>
</evidence>
<evidence type="ECO:0000256" key="12">
    <source>
        <dbReference type="SAM" id="Phobius"/>
    </source>
</evidence>
<keyword evidence="6 12" id="KW-0812">Transmembrane</keyword>
<dbReference type="Gramene" id="HORVU.MOREX.r3.7HG0639610.1">
    <property type="protein sequence ID" value="HORVU.MOREX.r3.7HG0639610.1.CDS1"/>
    <property type="gene ID" value="HORVU.MOREX.r3.7HG0639610"/>
</dbReference>
<proteinExistence type="inferred from homology"/>
<dbReference type="InterPro" id="IPR032675">
    <property type="entry name" value="LRR_dom_sf"/>
</dbReference>
<dbReference type="InterPro" id="IPR001611">
    <property type="entry name" value="Leu-rich_rpt"/>
</dbReference>
<evidence type="ECO:0000313" key="14">
    <source>
        <dbReference type="Proteomes" id="UP000011116"/>
    </source>
</evidence>
<evidence type="ECO:0000256" key="4">
    <source>
        <dbReference type="ARBA" id="ARBA00022475"/>
    </source>
</evidence>
<reference evidence="14" key="1">
    <citation type="journal article" date="2012" name="Nature">
        <title>A physical, genetic and functional sequence assembly of the barley genome.</title>
        <authorList>
            <consortium name="The International Barley Genome Sequencing Consortium"/>
            <person name="Mayer K.F."/>
            <person name="Waugh R."/>
            <person name="Brown J.W."/>
            <person name="Schulman A."/>
            <person name="Langridge P."/>
            <person name="Platzer M."/>
            <person name="Fincher G.B."/>
            <person name="Muehlbauer G.J."/>
            <person name="Sato K."/>
            <person name="Close T.J."/>
            <person name="Wise R.P."/>
            <person name="Stein N."/>
        </authorList>
    </citation>
    <scope>NUCLEOTIDE SEQUENCE [LARGE SCALE GENOMIC DNA]</scope>
    <source>
        <strain evidence="14">cv. Morex</strain>
    </source>
</reference>
<dbReference type="GO" id="GO:0005886">
    <property type="term" value="C:plasma membrane"/>
    <property type="evidence" value="ECO:0007669"/>
    <property type="project" value="UniProtKB-SubCell"/>
</dbReference>
<evidence type="ECO:0000256" key="6">
    <source>
        <dbReference type="ARBA" id="ARBA00022692"/>
    </source>
</evidence>
<evidence type="ECO:0000313" key="13">
    <source>
        <dbReference type="EnsemblPlants" id="HORVU.MOREX.r3.7HG0639610.1.CDS1"/>
    </source>
</evidence>
<evidence type="ECO:0000256" key="2">
    <source>
        <dbReference type="ARBA" id="ARBA00004479"/>
    </source>
</evidence>
<evidence type="ECO:0000256" key="8">
    <source>
        <dbReference type="ARBA" id="ARBA00022737"/>
    </source>
</evidence>
<keyword evidence="10 12" id="KW-0472">Membrane</keyword>
<dbReference type="Pfam" id="PF00560">
    <property type="entry name" value="LRR_1"/>
    <property type="match status" value="5"/>
</dbReference>
<protein>
    <submittedName>
        <fullName evidence="13">Uncharacterized protein</fullName>
    </submittedName>
</protein>
<keyword evidence="5" id="KW-0433">Leucine-rich repeat</keyword>
<dbReference type="FunFam" id="3.80.10.10:FF:000213">
    <property type="entry name" value="Tyrosine-sulfated glycopeptide receptor 1"/>
    <property type="match status" value="1"/>
</dbReference>
<dbReference type="SMR" id="A0A8I7BD04"/>
<dbReference type="PANTHER" id="PTHR48063:SF50">
    <property type="entry name" value="HCRVF1 PROTEIN-LIKE"/>
    <property type="match status" value="1"/>
</dbReference>
<evidence type="ECO:0000256" key="3">
    <source>
        <dbReference type="ARBA" id="ARBA00009592"/>
    </source>
</evidence>
<evidence type="ECO:0000256" key="10">
    <source>
        <dbReference type="ARBA" id="ARBA00023136"/>
    </source>
</evidence>
<feature type="transmembrane region" description="Helical" evidence="12">
    <location>
        <begin position="473"/>
        <end position="495"/>
    </location>
</feature>
<evidence type="ECO:0000256" key="1">
    <source>
        <dbReference type="ARBA" id="ARBA00004236"/>
    </source>
</evidence>
<comment type="subcellular location">
    <subcellularLocation>
        <location evidence="1">Cell membrane</location>
    </subcellularLocation>
    <subcellularLocation>
        <location evidence="2">Membrane</location>
        <topology evidence="2">Single-pass type I membrane protein</topology>
    </subcellularLocation>
</comment>
<keyword evidence="9 12" id="KW-1133">Transmembrane helix</keyword>
<keyword evidence="14" id="KW-1185">Reference proteome</keyword>
<dbReference type="EnsemblPlants" id="HORVU.MOREX.r3.7HG0639610.1">
    <property type="protein sequence ID" value="HORVU.MOREX.r3.7HG0639610.1.CDS1"/>
    <property type="gene ID" value="HORVU.MOREX.r3.7HG0639610"/>
</dbReference>
<comment type="similarity">
    <text evidence="3">Belongs to the RLP family.</text>
</comment>
<name>A0A8I7BD04_HORVV</name>
<dbReference type="AlphaFoldDB" id="A0A8I7BD04"/>
<keyword evidence="8" id="KW-0677">Repeat</keyword>
<dbReference type="Pfam" id="PF13855">
    <property type="entry name" value="LRR_8"/>
    <property type="match status" value="1"/>
</dbReference>
<organism evidence="13 14">
    <name type="scientific">Hordeum vulgare subsp. vulgare</name>
    <name type="common">Domesticated barley</name>
    <dbReference type="NCBI Taxonomy" id="112509"/>
    <lineage>
        <taxon>Eukaryota</taxon>
        <taxon>Viridiplantae</taxon>
        <taxon>Streptophyta</taxon>
        <taxon>Embryophyta</taxon>
        <taxon>Tracheophyta</taxon>
        <taxon>Spermatophyta</taxon>
        <taxon>Magnoliopsida</taxon>
        <taxon>Liliopsida</taxon>
        <taxon>Poales</taxon>
        <taxon>Poaceae</taxon>
        <taxon>BOP clade</taxon>
        <taxon>Pooideae</taxon>
        <taxon>Triticodae</taxon>
        <taxon>Triticeae</taxon>
        <taxon>Hordeinae</taxon>
        <taxon>Hordeum</taxon>
    </lineage>
</organism>
<evidence type="ECO:0000256" key="7">
    <source>
        <dbReference type="ARBA" id="ARBA00022729"/>
    </source>
</evidence>
<reference evidence="13" key="3">
    <citation type="submission" date="2022-01" db="UniProtKB">
        <authorList>
            <consortium name="EnsemblPlants"/>
        </authorList>
    </citation>
    <scope>IDENTIFICATION</scope>
    <source>
        <strain evidence="13">subsp. vulgare</strain>
    </source>
</reference>
<dbReference type="SUPFAM" id="SSF52058">
    <property type="entry name" value="L domain-like"/>
    <property type="match status" value="1"/>
</dbReference>